<keyword evidence="6 8" id="KW-0603">Photosystem I</keyword>
<reference evidence="10" key="1">
    <citation type="journal article" date="2014" name="Sci. Data">
        <title>Genomes of diverse isolates of the marine cyanobacterium Prochlorococcus.</title>
        <authorList>
            <person name="Biller S."/>
            <person name="Berube P."/>
            <person name="Thompson J."/>
            <person name="Kelly L."/>
            <person name="Roggensack S."/>
            <person name="Awad L."/>
            <person name="Roache-Johnson K."/>
            <person name="Ding H."/>
            <person name="Giovannoni S.J."/>
            <person name="Moore L.R."/>
            <person name="Chisholm S.W."/>
        </authorList>
    </citation>
    <scope>NUCLEOTIDE SEQUENCE [LARGE SCALE GENOMIC DNA]</scope>
    <source>
        <strain evidence="10">MIT 9302</strain>
    </source>
</reference>
<comment type="similarity">
    <text evidence="3 8">Belongs to the PsaE family.</text>
</comment>
<keyword evidence="7 8" id="KW-0472">Membrane</keyword>
<evidence type="ECO:0000256" key="8">
    <source>
        <dbReference type="HAMAP-Rule" id="MF_00613"/>
    </source>
</evidence>
<organism evidence="9 10">
    <name type="scientific">Prochlorococcus marinus str. MIT 9302</name>
    <dbReference type="NCBI Taxonomy" id="74545"/>
    <lineage>
        <taxon>Bacteria</taxon>
        <taxon>Bacillati</taxon>
        <taxon>Cyanobacteriota</taxon>
        <taxon>Cyanophyceae</taxon>
        <taxon>Synechococcales</taxon>
        <taxon>Prochlorococcaceae</taxon>
        <taxon>Prochlorococcus</taxon>
    </lineage>
</organism>
<dbReference type="RefSeq" id="WP_032526655.1">
    <property type="nucleotide sequence ID" value="NZ_CP138951.1"/>
</dbReference>
<evidence type="ECO:0000256" key="1">
    <source>
        <dbReference type="ARBA" id="ARBA00001993"/>
    </source>
</evidence>
<accession>A0A0A2AA17</accession>
<dbReference type="GO" id="GO:0009538">
    <property type="term" value="C:photosystem I reaction center"/>
    <property type="evidence" value="ECO:0007669"/>
    <property type="project" value="InterPro"/>
</dbReference>
<dbReference type="GO" id="GO:0015979">
    <property type="term" value="P:photosynthesis"/>
    <property type="evidence" value="ECO:0007669"/>
    <property type="project" value="UniProtKB-UniRule"/>
</dbReference>
<dbReference type="PANTHER" id="PTHR34549:SF2">
    <property type="entry name" value="PHOTOSYSTEM I SUBUNIT IV"/>
    <property type="match status" value="1"/>
</dbReference>
<evidence type="ECO:0000313" key="9">
    <source>
        <dbReference type="EMBL" id="KGF97273.1"/>
    </source>
</evidence>
<dbReference type="PANTHER" id="PTHR34549">
    <property type="entry name" value="PHOTOSYSTEM I REACTION CENTER SUBUNIT IV A, CHLOROPLASTIC-RELATED"/>
    <property type="match status" value="1"/>
</dbReference>
<dbReference type="EMBL" id="JNAM01000010">
    <property type="protein sequence ID" value="KGF97273.1"/>
    <property type="molecule type" value="Genomic_DNA"/>
</dbReference>
<dbReference type="AlphaFoldDB" id="A0A0A2AA17"/>
<dbReference type="SUPFAM" id="SSF50090">
    <property type="entry name" value="Electron transport accessory proteins"/>
    <property type="match status" value="1"/>
</dbReference>
<keyword evidence="8" id="KW-0793">Thylakoid</keyword>
<evidence type="ECO:0000313" key="10">
    <source>
        <dbReference type="Proteomes" id="UP000030445"/>
    </source>
</evidence>
<sequence>MAISRGDLVRVKRPESYWYNEIGKVASVDESGIKYNCVVRFDKVNYNGISGTEGGMNTNNFAESELEKA</sequence>
<comment type="subcellular location">
    <subcellularLocation>
        <location evidence="2 8">Cellular thylakoid membrane</location>
        <topology evidence="2 8">Peripheral membrane protein</topology>
    </subcellularLocation>
</comment>
<evidence type="ECO:0000256" key="2">
    <source>
        <dbReference type="ARBA" id="ARBA00004142"/>
    </source>
</evidence>
<proteinExistence type="inferred from homology"/>
<evidence type="ECO:0000256" key="3">
    <source>
        <dbReference type="ARBA" id="ARBA00007501"/>
    </source>
</evidence>
<dbReference type="InterPro" id="IPR003375">
    <property type="entry name" value="PSI_PsaE"/>
</dbReference>
<dbReference type="Gene3D" id="2.30.30.50">
    <property type="match status" value="1"/>
</dbReference>
<comment type="caution">
    <text evidence="9">The sequence shown here is derived from an EMBL/GenBank/DDBJ whole genome shotgun (WGS) entry which is preliminary data.</text>
</comment>
<dbReference type="Proteomes" id="UP000030445">
    <property type="component" value="Unassembled WGS sequence"/>
</dbReference>
<dbReference type="GO" id="GO:0031676">
    <property type="term" value="C:plasma membrane-derived thylakoid membrane"/>
    <property type="evidence" value="ECO:0007669"/>
    <property type="project" value="UniProtKB-SubCell"/>
</dbReference>
<protein>
    <recommendedName>
        <fullName evidence="4 8">Photosystem I reaction center subunit IV</fullName>
    </recommendedName>
</protein>
<evidence type="ECO:0000256" key="7">
    <source>
        <dbReference type="ARBA" id="ARBA00023136"/>
    </source>
</evidence>
<dbReference type="OrthoDB" id="427926at2"/>
<dbReference type="STRING" id="74545.EU96_0984"/>
<dbReference type="HAMAP" id="MF_00613">
    <property type="entry name" value="PSI_PsaE"/>
    <property type="match status" value="1"/>
</dbReference>
<dbReference type="NCBIfam" id="NF002745">
    <property type="entry name" value="PRK02749.1"/>
    <property type="match status" value="1"/>
</dbReference>
<keyword evidence="5 8" id="KW-0602">Photosynthesis</keyword>
<evidence type="ECO:0000256" key="4">
    <source>
        <dbReference type="ARBA" id="ARBA00019865"/>
    </source>
</evidence>
<name>A0A0A2AA17_PROMR</name>
<comment type="function">
    <text evidence="1 8">Stabilizes the interaction between PsaC and the PSI core, assists the docking of the ferredoxin to PSI and interacts with ferredoxin-NADP oxidoreductase.</text>
</comment>
<evidence type="ECO:0000256" key="5">
    <source>
        <dbReference type="ARBA" id="ARBA00022531"/>
    </source>
</evidence>
<dbReference type="Pfam" id="PF02427">
    <property type="entry name" value="PSI_PsaE"/>
    <property type="match status" value="1"/>
</dbReference>
<gene>
    <name evidence="8" type="primary">psaE</name>
    <name evidence="9" type="ORF">EU96_0984</name>
</gene>
<dbReference type="InterPro" id="IPR008990">
    <property type="entry name" value="Elect_transpt_acc-like_dom_sf"/>
</dbReference>
<dbReference type="eggNOG" id="ENOG503313D">
    <property type="taxonomic scope" value="Bacteria"/>
</dbReference>
<evidence type="ECO:0000256" key="6">
    <source>
        <dbReference type="ARBA" id="ARBA00022836"/>
    </source>
</evidence>